<dbReference type="AlphaFoldDB" id="A0A918A885"/>
<dbReference type="Proteomes" id="UP000660745">
    <property type="component" value="Unassembled WGS sequence"/>
</dbReference>
<organism evidence="1 2">
    <name type="scientific">Nonomuraea glycinis</name>
    <dbReference type="NCBI Taxonomy" id="2047744"/>
    <lineage>
        <taxon>Bacteria</taxon>
        <taxon>Bacillati</taxon>
        <taxon>Actinomycetota</taxon>
        <taxon>Actinomycetes</taxon>
        <taxon>Streptosporangiales</taxon>
        <taxon>Streptosporangiaceae</taxon>
        <taxon>Nonomuraea</taxon>
    </lineage>
</organism>
<evidence type="ECO:0000313" key="1">
    <source>
        <dbReference type="EMBL" id="GGP07396.1"/>
    </source>
</evidence>
<dbReference type="EMBL" id="BMNK01000005">
    <property type="protein sequence ID" value="GGP07396.1"/>
    <property type="molecule type" value="Genomic_DNA"/>
</dbReference>
<protein>
    <submittedName>
        <fullName evidence="1">Uncharacterized protein</fullName>
    </submittedName>
</protein>
<dbReference type="RefSeq" id="WP_189139671.1">
    <property type="nucleotide sequence ID" value="NZ_BMNK01000005.1"/>
</dbReference>
<reference evidence="1" key="1">
    <citation type="journal article" date="2014" name="Int. J. Syst. Evol. Microbiol.">
        <title>Complete genome sequence of Corynebacterium casei LMG S-19264T (=DSM 44701T), isolated from a smear-ripened cheese.</title>
        <authorList>
            <consortium name="US DOE Joint Genome Institute (JGI-PGF)"/>
            <person name="Walter F."/>
            <person name="Albersmeier A."/>
            <person name="Kalinowski J."/>
            <person name="Ruckert C."/>
        </authorList>
    </citation>
    <scope>NUCLEOTIDE SEQUENCE</scope>
    <source>
        <strain evidence="1">CGMCC 4.7430</strain>
    </source>
</reference>
<gene>
    <name evidence="1" type="ORF">GCM10012278_35000</name>
</gene>
<reference evidence="1" key="2">
    <citation type="submission" date="2020-09" db="EMBL/GenBank/DDBJ databases">
        <authorList>
            <person name="Sun Q."/>
            <person name="Zhou Y."/>
        </authorList>
    </citation>
    <scope>NUCLEOTIDE SEQUENCE</scope>
    <source>
        <strain evidence="1">CGMCC 4.7430</strain>
    </source>
</reference>
<accession>A0A918A885</accession>
<sequence length="81" mass="8340">MSADLAAIAAHAEVLRADAQALTACAERLREIEAGLAASGIAPSWLRASVNAHRAACLQAATDLNTAAARLHHYSNATAHP</sequence>
<comment type="caution">
    <text evidence="1">The sequence shown here is derived from an EMBL/GenBank/DDBJ whole genome shotgun (WGS) entry which is preliminary data.</text>
</comment>
<keyword evidence="2" id="KW-1185">Reference proteome</keyword>
<evidence type="ECO:0000313" key="2">
    <source>
        <dbReference type="Proteomes" id="UP000660745"/>
    </source>
</evidence>
<name>A0A918A885_9ACTN</name>
<proteinExistence type="predicted"/>